<evidence type="ECO:0000313" key="4">
    <source>
        <dbReference type="Proteomes" id="UP001217485"/>
    </source>
</evidence>
<accession>A0ABT5BYS9</accession>
<organism evidence="3 4">
    <name type="scientific">Sorangium atrum</name>
    <dbReference type="NCBI Taxonomy" id="2995308"/>
    <lineage>
        <taxon>Bacteria</taxon>
        <taxon>Pseudomonadati</taxon>
        <taxon>Myxococcota</taxon>
        <taxon>Polyangia</taxon>
        <taxon>Polyangiales</taxon>
        <taxon>Polyangiaceae</taxon>
        <taxon>Sorangium</taxon>
    </lineage>
</organism>
<evidence type="ECO:0000256" key="1">
    <source>
        <dbReference type="SAM" id="MobiDB-lite"/>
    </source>
</evidence>
<keyword evidence="2" id="KW-1133">Transmembrane helix</keyword>
<dbReference type="RefSeq" id="WP_272096233.1">
    <property type="nucleotide sequence ID" value="NZ_JAQNDK010000002.1"/>
</dbReference>
<sequence length="236" mass="24799">MPTDPTSTLESMTSGPRGAGGDGLDVAGPDPELLALPSPPKQERTVTVALMAATAIAALWMAVALLGEARYALSPGQPTDVGELASLRPQADLANRYVRAVGLLGTRGAIRYGRAAEGDSFRLAPVAGNPGLWVEIRVPEGFEGPRFVPPSTFAGRLVPFKSAGIRHARLAAEVEEQAGTAVTDDAWMLIDGSSPRASRWAVALVALFVGFAGWNLVGIARVLHRVRDARDARRAS</sequence>
<feature type="transmembrane region" description="Helical" evidence="2">
    <location>
        <begin position="200"/>
        <end position="223"/>
    </location>
</feature>
<comment type="caution">
    <text evidence="3">The sequence shown here is derived from an EMBL/GenBank/DDBJ whole genome shotgun (WGS) entry which is preliminary data.</text>
</comment>
<gene>
    <name evidence="3" type="ORF">POL72_16120</name>
</gene>
<evidence type="ECO:0000256" key="2">
    <source>
        <dbReference type="SAM" id="Phobius"/>
    </source>
</evidence>
<reference evidence="3 4" key="1">
    <citation type="submission" date="2023-01" db="EMBL/GenBank/DDBJ databases">
        <title>Minimal conservation of predation-associated metabolite biosynthetic gene clusters underscores biosynthetic potential of Myxococcota including descriptions for ten novel species: Archangium lansinium sp. nov., Myxococcus landrumus sp. nov., Nannocystis bai.</title>
        <authorList>
            <person name="Ahearne A."/>
            <person name="Stevens C."/>
            <person name="Dowd S."/>
        </authorList>
    </citation>
    <scope>NUCLEOTIDE SEQUENCE [LARGE SCALE GENOMIC DNA]</scope>
    <source>
        <strain evidence="3 4">WIWO2</strain>
    </source>
</reference>
<dbReference type="Proteomes" id="UP001217485">
    <property type="component" value="Unassembled WGS sequence"/>
</dbReference>
<proteinExistence type="predicted"/>
<protein>
    <recommendedName>
        <fullName evidence="5">SURF1-like protein</fullName>
    </recommendedName>
</protein>
<keyword evidence="2" id="KW-0812">Transmembrane</keyword>
<evidence type="ECO:0000313" key="3">
    <source>
        <dbReference type="EMBL" id="MDC0679271.1"/>
    </source>
</evidence>
<keyword evidence="4" id="KW-1185">Reference proteome</keyword>
<dbReference type="EMBL" id="JAQNDK010000002">
    <property type="protein sequence ID" value="MDC0679271.1"/>
    <property type="molecule type" value="Genomic_DNA"/>
</dbReference>
<feature type="region of interest" description="Disordered" evidence="1">
    <location>
        <begin position="1"/>
        <end position="30"/>
    </location>
</feature>
<evidence type="ECO:0008006" key="5">
    <source>
        <dbReference type="Google" id="ProtNLM"/>
    </source>
</evidence>
<name>A0ABT5BYS9_9BACT</name>
<keyword evidence="2" id="KW-0472">Membrane</keyword>
<feature type="compositionally biased region" description="Polar residues" evidence="1">
    <location>
        <begin position="1"/>
        <end position="14"/>
    </location>
</feature>
<feature type="transmembrane region" description="Helical" evidence="2">
    <location>
        <begin position="46"/>
        <end position="66"/>
    </location>
</feature>